<keyword evidence="5" id="KW-0326">Glycosidase</keyword>
<evidence type="ECO:0000256" key="2">
    <source>
        <dbReference type="ARBA" id="ARBA00005336"/>
    </source>
</evidence>
<dbReference type="GO" id="GO:0009254">
    <property type="term" value="P:peptidoglycan turnover"/>
    <property type="evidence" value="ECO:0007669"/>
    <property type="project" value="TreeGrafter"/>
</dbReference>
<dbReference type="AlphaFoldDB" id="A0AAW9S2N2"/>
<dbReference type="GO" id="GO:0004563">
    <property type="term" value="F:beta-N-acetylhexosaminidase activity"/>
    <property type="evidence" value="ECO:0007669"/>
    <property type="project" value="UniProtKB-EC"/>
</dbReference>
<evidence type="ECO:0000256" key="4">
    <source>
        <dbReference type="ARBA" id="ARBA00022801"/>
    </source>
</evidence>
<dbReference type="SUPFAM" id="SSF52279">
    <property type="entry name" value="Beta-D-glucan exohydrolase, C-terminal domain"/>
    <property type="match status" value="1"/>
</dbReference>
<evidence type="ECO:0000256" key="3">
    <source>
        <dbReference type="ARBA" id="ARBA00012663"/>
    </source>
</evidence>
<dbReference type="InterPro" id="IPR012338">
    <property type="entry name" value="Beta-lactam/transpept-like"/>
</dbReference>
<dbReference type="EMBL" id="JBDKWZ010000013">
    <property type="protein sequence ID" value="MEN7550337.1"/>
    <property type="molecule type" value="Genomic_DNA"/>
</dbReference>
<dbReference type="Pfam" id="PF00933">
    <property type="entry name" value="Glyco_hydro_3"/>
    <property type="match status" value="1"/>
</dbReference>
<dbReference type="InterPro" id="IPR019800">
    <property type="entry name" value="Glyco_hydro_3_AS"/>
</dbReference>
<dbReference type="EC" id="3.2.1.52" evidence="3"/>
<dbReference type="InterPro" id="IPR017853">
    <property type="entry name" value="GH"/>
</dbReference>
<accession>A0AAW9S2N2</accession>
<evidence type="ECO:0000259" key="6">
    <source>
        <dbReference type="Pfam" id="PF00144"/>
    </source>
</evidence>
<comment type="similarity">
    <text evidence="2">Belongs to the glycosyl hydrolase 3 family.</text>
</comment>
<dbReference type="PANTHER" id="PTHR30480">
    <property type="entry name" value="BETA-HEXOSAMINIDASE-RELATED"/>
    <property type="match status" value="1"/>
</dbReference>
<dbReference type="Pfam" id="PF00144">
    <property type="entry name" value="Beta-lactamase"/>
    <property type="match status" value="1"/>
</dbReference>
<dbReference type="InterPro" id="IPR050226">
    <property type="entry name" value="NagZ_Beta-hexosaminidase"/>
</dbReference>
<dbReference type="InterPro" id="IPR036962">
    <property type="entry name" value="Glyco_hydro_3_N_sf"/>
</dbReference>
<comment type="catalytic activity">
    <reaction evidence="1">
        <text>Hydrolysis of terminal non-reducing N-acetyl-D-hexosamine residues in N-acetyl-beta-D-hexosaminides.</text>
        <dbReference type="EC" id="3.2.1.52"/>
    </reaction>
</comment>
<keyword evidence="9" id="KW-1185">Reference proteome</keyword>
<evidence type="ECO:0000256" key="1">
    <source>
        <dbReference type="ARBA" id="ARBA00001231"/>
    </source>
</evidence>
<protein>
    <recommendedName>
        <fullName evidence="3">beta-N-acetylhexosaminidase</fullName>
        <ecNumber evidence="3">3.2.1.52</ecNumber>
    </recommendedName>
</protein>
<dbReference type="PROSITE" id="PS51257">
    <property type="entry name" value="PROKAR_LIPOPROTEIN"/>
    <property type="match status" value="1"/>
</dbReference>
<dbReference type="Gene3D" id="3.40.710.10">
    <property type="entry name" value="DD-peptidase/beta-lactamase superfamily"/>
    <property type="match status" value="1"/>
</dbReference>
<evidence type="ECO:0000259" key="7">
    <source>
        <dbReference type="Pfam" id="PF00933"/>
    </source>
</evidence>
<dbReference type="InterPro" id="IPR001764">
    <property type="entry name" value="Glyco_hydro_3_N"/>
</dbReference>
<dbReference type="Gene3D" id="3.40.50.1700">
    <property type="entry name" value="Glycoside hydrolase family 3 C-terminal domain"/>
    <property type="match status" value="1"/>
</dbReference>
<evidence type="ECO:0000313" key="8">
    <source>
        <dbReference type="EMBL" id="MEN7550337.1"/>
    </source>
</evidence>
<dbReference type="RefSeq" id="WP_346823119.1">
    <property type="nucleotide sequence ID" value="NZ_JBDKWZ010000013.1"/>
</dbReference>
<keyword evidence="4 8" id="KW-0378">Hydrolase</keyword>
<proteinExistence type="inferred from homology"/>
<feature type="domain" description="Beta-lactamase-related" evidence="6">
    <location>
        <begin position="625"/>
        <end position="996"/>
    </location>
</feature>
<dbReference type="SUPFAM" id="SSF51445">
    <property type="entry name" value="(Trans)glycosidases"/>
    <property type="match status" value="1"/>
</dbReference>
<dbReference type="GO" id="GO:0005975">
    <property type="term" value="P:carbohydrate metabolic process"/>
    <property type="evidence" value="ECO:0007669"/>
    <property type="project" value="InterPro"/>
</dbReference>
<name>A0AAW9S2N2_9BACT</name>
<dbReference type="InterPro" id="IPR036881">
    <property type="entry name" value="Glyco_hydro_3_C_sf"/>
</dbReference>
<dbReference type="Gene3D" id="3.20.20.300">
    <property type="entry name" value="Glycoside hydrolase, family 3, N-terminal domain"/>
    <property type="match status" value="1"/>
</dbReference>
<sequence length="1022" mass="114991">MSREENCTVEQSPGYPMMKAAFLLMLMSLLLACSKGEATDTEKKSSEKTKASQKQHDAYLKKQEAWVDSIYLTMSLDEKIGQLFMVPVYSNKNEQYNSSMEKLIEKYHVGGVIFMQGGPARQAILGNRLQEIAKIPLLVAMDAEWGLGMRLDSVISFPKQMTLGAISDDRYVYDMGREVARQLKRVGAHMNFAPVIDVNNNPNNPVIGYRSFGENKENVARKGIAYMKGMQHHGVIANAKHFPGHGDTDTDSHHALPVINHSYNRLDDIEMYPFRQLIADSLMSVMVGHLHIPALDSAENVATSLSKAVVTDLLREKLHFNGLIVTDGLGMKGVAKYRSSAEVDLMALLAGNDMLLMSNSVSEGFKLIKDAIVKDSTFTEETLERSIKRILAAKYFVGLNTYKPVETQHVYEDVNHPAGVAVKSKLYEQAITVVKNKKMLIPFFKVDSLDYASVAIGTSKQNTFQEYLSKYAPFEHHRVANKAASAAEFDQVYKKVKDKGIVVVSFHGMNNRKKYHYGISNNAVRFIQKLQKETKVVVVAFGNPYSLQYLESSEYLVCAYENDPLMQKVVPQVLFGAVTSHGKLPVTASPGLPVGTGFKITSLGRMGYEIPEGVGLSSFILGRIDSLAEAAIADEATPGCQIVVAKSGKIVYEKAFGYYTYEKKQPVTFESIYDVASVTKVASTLQALMYLDGKRQFNLEETLKEFLPEADSTNKGDMLMRDLLTHQAGLKSFIPFWNHVRNKQGLKPEFISQTRSDSFNLEISPGLYAVNSINDSIWHWTLESSLTRRKKNSYGMYRYWYSDVAFYIMQNIVERVTGWPLDELVREKFYKPLGLKTTTYMPLKQFSLERIVPTEMDTELRHSLIQGYVHDPGAALKGGVGGHAGLFSNAHDLAILMQMNLQEGYYGGEFYLLPSVLAKYNTQPYKRYDNRRAIGWDKPSLGEGGLTSDYSTDATFGHTGFTGTCVWVDPEYELVYVFLSNRVYPFVGNQKLNRNRVRQSIHNTVYESMFIHEQWALNRLKQ</sequence>
<dbReference type="Proteomes" id="UP001403385">
    <property type="component" value="Unassembled WGS sequence"/>
</dbReference>
<evidence type="ECO:0000256" key="5">
    <source>
        <dbReference type="ARBA" id="ARBA00023295"/>
    </source>
</evidence>
<dbReference type="SUPFAM" id="SSF56601">
    <property type="entry name" value="beta-lactamase/transpeptidase-like"/>
    <property type="match status" value="1"/>
</dbReference>
<dbReference type="PROSITE" id="PS00775">
    <property type="entry name" value="GLYCOSYL_HYDROL_F3"/>
    <property type="match status" value="1"/>
</dbReference>
<evidence type="ECO:0000313" key="9">
    <source>
        <dbReference type="Proteomes" id="UP001403385"/>
    </source>
</evidence>
<reference evidence="8 9" key="1">
    <citation type="submission" date="2024-04" db="EMBL/GenBank/DDBJ databases">
        <title>Novel genus in family Flammeovirgaceae.</title>
        <authorList>
            <person name="Nguyen T.H."/>
            <person name="Vuong T.Q."/>
            <person name="Le H."/>
            <person name="Kim S.-G."/>
        </authorList>
    </citation>
    <scope>NUCLEOTIDE SEQUENCE [LARGE SCALE GENOMIC DNA]</scope>
    <source>
        <strain evidence="8 9">JCM 23209</strain>
    </source>
</reference>
<comment type="caution">
    <text evidence="8">The sequence shown here is derived from an EMBL/GenBank/DDBJ whole genome shotgun (WGS) entry which is preliminary data.</text>
</comment>
<feature type="domain" description="Glycoside hydrolase family 3 N-terminal" evidence="7">
    <location>
        <begin position="76"/>
        <end position="392"/>
    </location>
</feature>
<dbReference type="InterPro" id="IPR001466">
    <property type="entry name" value="Beta-lactam-related"/>
</dbReference>
<dbReference type="PANTHER" id="PTHR30480:SF13">
    <property type="entry name" value="BETA-HEXOSAMINIDASE"/>
    <property type="match status" value="1"/>
</dbReference>
<organism evidence="8 9">
    <name type="scientific">Rapidithrix thailandica</name>
    <dbReference type="NCBI Taxonomy" id="413964"/>
    <lineage>
        <taxon>Bacteria</taxon>
        <taxon>Pseudomonadati</taxon>
        <taxon>Bacteroidota</taxon>
        <taxon>Cytophagia</taxon>
        <taxon>Cytophagales</taxon>
        <taxon>Flammeovirgaceae</taxon>
        <taxon>Rapidithrix</taxon>
    </lineage>
</organism>
<gene>
    <name evidence="8" type="ORF">AAG747_20630</name>
</gene>